<dbReference type="Pfam" id="PF00149">
    <property type="entry name" value="Metallophos"/>
    <property type="match status" value="1"/>
</dbReference>
<dbReference type="InterPro" id="IPR008334">
    <property type="entry name" value="5'-Nucleotdase_C"/>
</dbReference>
<comment type="similarity">
    <text evidence="1 3">Belongs to the 5'-nucleotidase family.</text>
</comment>
<evidence type="ECO:0008006" key="8">
    <source>
        <dbReference type="Google" id="ProtNLM"/>
    </source>
</evidence>
<evidence type="ECO:0000313" key="7">
    <source>
        <dbReference type="Proteomes" id="UP001530400"/>
    </source>
</evidence>
<keyword evidence="3" id="KW-0378">Hydrolase</keyword>
<evidence type="ECO:0000256" key="2">
    <source>
        <dbReference type="ARBA" id="ARBA00022729"/>
    </source>
</evidence>
<dbReference type="PRINTS" id="PR01607">
    <property type="entry name" value="APYRASEFAMLY"/>
</dbReference>
<dbReference type="SUPFAM" id="SSF56300">
    <property type="entry name" value="Metallo-dependent phosphatases"/>
    <property type="match status" value="1"/>
</dbReference>
<comment type="caution">
    <text evidence="6">The sequence shown here is derived from an EMBL/GenBank/DDBJ whole genome shotgun (WGS) entry which is preliminary data.</text>
</comment>
<dbReference type="PANTHER" id="PTHR11575:SF24">
    <property type="entry name" value="5'-NUCLEOTIDASE"/>
    <property type="match status" value="1"/>
</dbReference>
<organism evidence="6 7">
    <name type="scientific">Cyclotella atomus</name>
    <dbReference type="NCBI Taxonomy" id="382360"/>
    <lineage>
        <taxon>Eukaryota</taxon>
        <taxon>Sar</taxon>
        <taxon>Stramenopiles</taxon>
        <taxon>Ochrophyta</taxon>
        <taxon>Bacillariophyta</taxon>
        <taxon>Coscinodiscophyceae</taxon>
        <taxon>Thalassiosirophycidae</taxon>
        <taxon>Stephanodiscales</taxon>
        <taxon>Stephanodiscaceae</taxon>
        <taxon>Cyclotella</taxon>
    </lineage>
</organism>
<name>A0ABD3QSK0_9STRA</name>
<reference evidence="6 7" key="1">
    <citation type="submission" date="2024-10" db="EMBL/GenBank/DDBJ databases">
        <title>Updated reference genomes for cyclostephanoid diatoms.</title>
        <authorList>
            <person name="Roberts W.R."/>
            <person name="Alverson A.J."/>
        </authorList>
    </citation>
    <scope>NUCLEOTIDE SEQUENCE [LARGE SCALE GENOMIC DNA]</scope>
    <source>
        <strain evidence="6 7">AJA010-31</strain>
    </source>
</reference>
<feature type="chain" id="PRO_5044532469" description="5'-nucleotidase" evidence="3">
    <location>
        <begin position="23"/>
        <end position="613"/>
    </location>
</feature>
<proteinExistence type="inferred from homology"/>
<dbReference type="InterPro" id="IPR004843">
    <property type="entry name" value="Calcineurin-like_PHP"/>
</dbReference>
<feature type="signal peptide" evidence="3">
    <location>
        <begin position="1"/>
        <end position="22"/>
    </location>
</feature>
<protein>
    <recommendedName>
        <fullName evidence="8">5'-nucleotidase</fullName>
    </recommendedName>
</protein>
<dbReference type="PANTHER" id="PTHR11575">
    <property type="entry name" value="5'-NUCLEOTIDASE-RELATED"/>
    <property type="match status" value="1"/>
</dbReference>
<dbReference type="GO" id="GO:0016787">
    <property type="term" value="F:hydrolase activity"/>
    <property type="evidence" value="ECO:0007669"/>
    <property type="project" value="UniProtKB-KW"/>
</dbReference>
<keyword evidence="2 3" id="KW-0732">Signal</keyword>
<dbReference type="InterPro" id="IPR036907">
    <property type="entry name" value="5'-Nucleotdase_C_sf"/>
</dbReference>
<sequence>MTFKSAARYLALCLFPLTTCRAQTPLTVTFLHMNDHHSHFDSNSFDILPEAVPGGLSLDASEGVKVYYGGAAYIAGAIKYLAGSGGQPGNEVMKIHAGDAVTGTVYYSLFGAEPDAIFLNTVGFEVFVPGNHEFDDGDGNLATFLNMLNHPVTSYNLKPGPDSPLNGVANLVDKFVKTFENSGGEKVGFCGMTPKKKTEESSFPDPGTTIQEEVGATTACVADLKAEGVNKIVVVSHAGYKADTEKLAMIEGVDVIIGGDSHTLLGVDASGLGGPSSSLDYATIVNGVCVVQAWEYQKVVGEIAVKWDANGNVLECSGTAHLPYIADKFTVIDKAQGNFDMTNPLDIDIMKNFLSSQPNFLPAVKDMAVADALQPYYEKADEQMQTEIAVSNHNMCHNRGQGGDVPVKCNEHAVQTKLGGGVCQLVSQGFLFKVPDADFAIQNAGGCRTDIDKGSFSIADAYSILPFSNTLVTLALTGEQIKQVLEDALENFLNETIAGSSGSFPNAAGLRWEADYTELFGHRIINLEMNSRLESDQWKPIVMDTRYLVVTNNFIAQGKDVSVVHAVNIICNGITHILTSLSSHRVISRLPKQESTLTPLSIMLRASWTLLNL</sequence>
<evidence type="ECO:0000313" key="6">
    <source>
        <dbReference type="EMBL" id="KAL3800985.1"/>
    </source>
</evidence>
<dbReference type="Proteomes" id="UP001530400">
    <property type="component" value="Unassembled WGS sequence"/>
</dbReference>
<dbReference type="Pfam" id="PF02872">
    <property type="entry name" value="5_nucleotid_C"/>
    <property type="match status" value="1"/>
</dbReference>
<accession>A0ABD3QSK0</accession>
<dbReference type="AlphaFoldDB" id="A0ABD3QSK0"/>
<dbReference type="Gene3D" id="3.90.780.10">
    <property type="entry name" value="5'-Nucleotidase, C-terminal domain"/>
    <property type="match status" value="1"/>
</dbReference>
<evidence type="ECO:0000256" key="1">
    <source>
        <dbReference type="ARBA" id="ARBA00006654"/>
    </source>
</evidence>
<evidence type="ECO:0000259" key="4">
    <source>
        <dbReference type="Pfam" id="PF00149"/>
    </source>
</evidence>
<dbReference type="EMBL" id="JALLPJ020000146">
    <property type="protein sequence ID" value="KAL3800985.1"/>
    <property type="molecule type" value="Genomic_DNA"/>
</dbReference>
<dbReference type="Gene3D" id="3.60.21.10">
    <property type="match status" value="1"/>
</dbReference>
<evidence type="ECO:0000259" key="5">
    <source>
        <dbReference type="Pfam" id="PF02872"/>
    </source>
</evidence>
<keyword evidence="7" id="KW-1185">Reference proteome</keyword>
<dbReference type="SUPFAM" id="SSF55816">
    <property type="entry name" value="5'-nucleotidase (syn. UDP-sugar hydrolase), C-terminal domain"/>
    <property type="match status" value="1"/>
</dbReference>
<feature type="domain" description="5'-Nucleotidase C-terminal" evidence="5">
    <location>
        <begin position="423"/>
        <end position="561"/>
    </location>
</feature>
<dbReference type="InterPro" id="IPR006179">
    <property type="entry name" value="5_nucleotidase/apyrase"/>
</dbReference>
<keyword evidence="3" id="KW-0547">Nucleotide-binding</keyword>
<evidence type="ECO:0000256" key="3">
    <source>
        <dbReference type="RuleBase" id="RU362119"/>
    </source>
</evidence>
<gene>
    <name evidence="6" type="ORF">ACHAWO_007094</name>
</gene>
<feature type="domain" description="Calcineurin-like phosphoesterase" evidence="4">
    <location>
        <begin position="29"/>
        <end position="263"/>
    </location>
</feature>
<dbReference type="GO" id="GO:0000166">
    <property type="term" value="F:nucleotide binding"/>
    <property type="evidence" value="ECO:0007669"/>
    <property type="project" value="UniProtKB-KW"/>
</dbReference>
<dbReference type="InterPro" id="IPR029052">
    <property type="entry name" value="Metallo-depent_PP-like"/>
</dbReference>